<protein>
    <submittedName>
        <fullName evidence="2">10610_t:CDS:1</fullName>
    </submittedName>
</protein>
<feature type="transmembrane region" description="Helical" evidence="1">
    <location>
        <begin position="158"/>
        <end position="183"/>
    </location>
</feature>
<evidence type="ECO:0000256" key="1">
    <source>
        <dbReference type="SAM" id="Phobius"/>
    </source>
</evidence>
<comment type="caution">
    <text evidence="2">The sequence shown here is derived from an EMBL/GenBank/DDBJ whole genome shotgun (WGS) entry which is preliminary data.</text>
</comment>
<gene>
    <name evidence="2" type="ORF">POCULU_LOCUS6193</name>
</gene>
<sequence length="251" mass="28193">MATTAPNDSGRRTLQSSQKERGCFFAHSPNSLLCRTVNVTIAYVLYTFITLLLIGFTLYIVIRFWTKPTNEWVTASDYGSTVYGAMFICAHWVGGVLVNLCGCVIASIFGFTYIFARSTVAGAATDLPFAIYGILLLSYSMLTIFHARRKQIATHKRWAVRTFALGIGSALYRLYVSPLFIYSVSARKSGVADELDYEEKLKWLTIAAWLFFLPNLVVAEIWIWWYWGYEVSEEGMGSADQSSGGDPEVRQ</sequence>
<accession>A0A9N9G002</accession>
<dbReference type="Proteomes" id="UP000789572">
    <property type="component" value="Unassembled WGS sequence"/>
</dbReference>
<feature type="transmembrane region" description="Helical" evidence="1">
    <location>
        <begin position="82"/>
        <end position="115"/>
    </location>
</feature>
<keyword evidence="1" id="KW-0812">Transmembrane</keyword>
<dbReference type="OrthoDB" id="193478at2759"/>
<feature type="transmembrane region" description="Helical" evidence="1">
    <location>
        <begin position="41"/>
        <end position="62"/>
    </location>
</feature>
<dbReference type="AlphaFoldDB" id="A0A9N9G002"/>
<feature type="transmembrane region" description="Helical" evidence="1">
    <location>
        <begin position="127"/>
        <end position="146"/>
    </location>
</feature>
<reference evidence="2" key="1">
    <citation type="submission" date="2021-06" db="EMBL/GenBank/DDBJ databases">
        <authorList>
            <person name="Kallberg Y."/>
            <person name="Tangrot J."/>
            <person name="Rosling A."/>
        </authorList>
    </citation>
    <scope>NUCLEOTIDE SEQUENCE</scope>
    <source>
        <strain evidence="2">IA702</strain>
    </source>
</reference>
<feature type="transmembrane region" description="Helical" evidence="1">
    <location>
        <begin position="203"/>
        <end position="227"/>
    </location>
</feature>
<dbReference type="EMBL" id="CAJVPJ010001092">
    <property type="protein sequence ID" value="CAG8575069.1"/>
    <property type="molecule type" value="Genomic_DNA"/>
</dbReference>
<keyword evidence="1" id="KW-0472">Membrane</keyword>
<keyword evidence="3" id="KW-1185">Reference proteome</keyword>
<organism evidence="2 3">
    <name type="scientific">Paraglomus occultum</name>
    <dbReference type="NCBI Taxonomy" id="144539"/>
    <lineage>
        <taxon>Eukaryota</taxon>
        <taxon>Fungi</taxon>
        <taxon>Fungi incertae sedis</taxon>
        <taxon>Mucoromycota</taxon>
        <taxon>Glomeromycotina</taxon>
        <taxon>Glomeromycetes</taxon>
        <taxon>Paraglomerales</taxon>
        <taxon>Paraglomeraceae</taxon>
        <taxon>Paraglomus</taxon>
    </lineage>
</organism>
<feature type="non-terminal residue" evidence="2">
    <location>
        <position position="1"/>
    </location>
</feature>
<name>A0A9N9G002_9GLOM</name>
<proteinExistence type="predicted"/>
<evidence type="ECO:0000313" key="2">
    <source>
        <dbReference type="EMBL" id="CAG8575069.1"/>
    </source>
</evidence>
<evidence type="ECO:0000313" key="3">
    <source>
        <dbReference type="Proteomes" id="UP000789572"/>
    </source>
</evidence>
<keyword evidence="1" id="KW-1133">Transmembrane helix</keyword>